<evidence type="ECO:0000313" key="8">
    <source>
        <dbReference type="EMBL" id="ADN76535.1"/>
    </source>
</evidence>
<evidence type="ECO:0000256" key="2">
    <source>
        <dbReference type="ARBA" id="ARBA00006156"/>
    </source>
</evidence>
<dbReference type="PIRSF" id="PIRSF004669">
    <property type="entry name" value="FliQ"/>
    <property type="match status" value="1"/>
</dbReference>
<dbReference type="RefSeq" id="WP_013345841.1">
    <property type="nucleotide sequence ID" value="NC_014541.1"/>
</dbReference>
<keyword evidence="9" id="KW-1185">Reference proteome</keyword>
<keyword evidence="6 7" id="KW-0472">Membrane</keyword>
<dbReference type="PANTHER" id="PTHR34040:SF8">
    <property type="entry name" value="FLAGELLAR BIOSYNTHETIC PROTEIN FLIQ"/>
    <property type="match status" value="1"/>
</dbReference>
<dbReference type="Pfam" id="PF01313">
    <property type="entry name" value="Bac_export_3"/>
    <property type="match status" value="1"/>
</dbReference>
<evidence type="ECO:0000256" key="3">
    <source>
        <dbReference type="ARBA" id="ARBA00022475"/>
    </source>
</evidence>
<name>E1SM17_FERBD</name>
<evidence type="ECO:0000256" key="4">
    <source>
        <dbReference type="ARBA" id="ARBA00022692"/>
    </source>
</evidence>
<keyword evidence="5 7" id="KW-1133">Transmembrane helix</keyword>
<feature type="transmembrane region" description="Helical" evidence="7">
    <location>
        <begin position="51"/>
        <end position="70"/>
    </location>
</feature>
<dbReference type="AlphaFoldDB" id="E1SM17"/>
<keyword evidence="4 7" id="KW-0812">Transmembrane</keyword>
<dbReference type="EMBL" id="CP002209">
    <property type="protein sequence ID" value="ADN76535.1"/>
    <property type="molecule type" value="Genomic_DNA"/>
</dbReference>
<dbReference type="Proteomes" id="UP000006683">
    <property type="component" value="Chromosome"/>
</dbReference>
<comment type="subcellular location">
    <subcellularLocation>
        <location evidence="1">Cell membrane</location>
        <topology evidence="1">Multi-pass membrane protein</topology>
    </subcellularLocation>
</comment>
<feature type="transmembrane region" description="Helical" evidence="7">
    <location>
        <begin position="14"/>
        <end position="39"/>
    </location>
</feature>
<evidence type="ECO:0000256" key="6">
    <source>
        <dbReference type="ARBA" id="ARBA00023136"/>
    </source>
</evidence>
<keyword evidence="3" id="KW-1003">Cell membrane</keyword>
<dbReference type="HOGENOM" id="CLU_164516_2_0_6"/>
<organism evidence="8 9">
    <name type="scientific">Ferrimonas balearica (strain DSM 9799 / CCM 4581 / KCTC 23876 / PAT)</name>
    <dbReference type="NCBI Taxonomy" id="550540"/>
    <lineage>
        <taxon>Bacteria</taxon>
        <taxon>Pseudomonadati</taxon>
        <taxon>Pseudomonadota</taxon>
        <taxon>Gammaproteobacteria</taxon>
        <taxon>Alteromonadales</taxon>
        <taxon>Ferrimonadaceae</taxon>
        <taxon>Ferrimonas</taxon>
    </lineage>
</organism>
<protein>
    <submittedName>
        <fullName evidence="8">Export protein FliQ family 3</fullName>
    </submittedName>
</protein>
<evidence type="ECO:0000256" key="1">
    <source>
        <dbReference type="ARBA" id="ARBA00004651"/>
    </source>
</evidence>
<dbReference type="OrthoDB" id="9806440at2"/>
<dbReference type="GO" id="GO:0005886">
    <property type="term" value="C:plasma membrane"/>
    <property type="evidence" value="ECO:0007669"/>
    <property type="project" value="UniProtKB-SubCell"/>
</dbReference>
<dbReference type="GO" id="GO:0009306">
    <property type="term" value="P:protein secretion"/>
    <property type="evidence" value="ECO:0007669"/>
    <property type="project" value="InterPro"/>
</dbReference>
<evidence type="ECO:0000256" key="7">
    <source>
        <dbReference type="SAM" id="Phobius"/>
    </source>
</evidence>
<dbReference type="eggNOG" id="COG1987">
    <property type="taxonomic scope" value="Bacteria"/>
</dbReference>
<dbReference type="GeneID" id="67182544"/>
<accession>E1SM17</accession>
<comment type="similarity">
    <text evidence="2">Belongs to the FliQ/MopD/SpaQ family.</text>
</comment>
<evidence type="ECO:0000313" key="9">
    <source>
        <dbReference type="Proteomes" id="UP000006683"/>
    </source>
</evidence>
<proteinExistence type="inferred from homology"/>
<dbReference type="STRING" id="550540.Fbal_2332"/>
<dbReference type="PANTHER" id="PTHR34040">
    <property type="entry name" value="FLAGELLAR BIOSYNTHETIC PROTEIN FLIQ"/>
    <property type="match status" value="1"/>
</dbReference>
<dbReference type="InterPro" id="IPR002191">
    <property type="entry name" value="Bac_export_3"/>
</dbReference>
<dbReference type="PRINTS" id="PR00952">
    <property type="entry name" value="TYPE3IMQPROT"/>
</dbReference>
<gene>
    <name evidence="8" type="ordered locus">Fbal_2332</name>
</gene>
<evidence type="ECO:0000256" key="5">
    <source>
        <dbReference type="ARBA" id="ARBA00022989"/>
    </source>
</evidence>
<dbReference type="KEGG" id="fbl:Fbal_2332"/>
<reference evidence="8 9" key="1">
    <citation type="journal article" date="2010" name="Stand. Genomic Sci.">
        <title>Complete genome sequence of Ferrimonas balearica type strain (PAT).</title>
        <authorList>
            <person name="Nolan M."/>
            <person name="Sikorski J."/>
            <person name="Davenport K."/>
            <person name="Lucas S."/>
            <person name="Glavina Del Rio T."/>
            <person name="Tice H."/>
            <person name="Cheng J."/>
            <person name="Goodwin L."/>
            <person name="Pitluck S."/>
            <person name="Liolios K."/>
            <person name="Ivanova N."/>
            <person name="Mavromatis K."/>
            <person name="Ovchinnikova G."/>
            <person name="Pati A."/>
            <person name="Chen A."/>
            <person name="Palaniappan K."/>
            <person name="Land M."/>
            <person name="Hauser L."/>
            <person name="Chang Y."/>
            <person name="Jeffries C."/>
            <person name="Tapia R."/>
            <person name="Brettin T."/>
            <person name="Detter J."/>
            <person name="Han C."/>
            <person name="Yasawong M."/>
            <person name="Rohde M."/>
            <person name="Tindall B."/>
            <person name="Goker M."/>
            <person name="Woyke T."/>
            <person name="Bristow J."/>
            <person name="Eisen J."/>
            <person name="Markowitz V."/>
            <person name="Hugenholtz P."/>
            <person name="Kyrpides N."/>
            <person name="Klenk H."/>
            <person name="Lapidus A."/>
        </authorList>
    </citation>
    <scope>NUCLEOTIDE SEQUENCE [LARGE SCALE GENOMIC DNA]</scope>
    <source>
        <strain evidence="9">DSM 9799 / CCM 4581 / KCTC 23876 / PAT</strain>
    </source>
</reference>
<sequence length="89" mass="9730">MDAQQLTAIFADGIYLVVAMVGVLIMPGMVVGLVIAVLQAATQVNEQTLSFLPRLLITLLMVLFAGNWLLQQLADLFNRLFLDIPMLIG</sequence>